<dbReference type="InterPro" id="IPR029787">
    <property type="entry name" value="Nucleotide_cyclase"/>
</dbReference>
<dbReference type="EMBL" id="QPGB01000001">
    <property type="protein sequence ID" value="RCS59643.1"/>
    <property type="molecule type" value="Genomic_DNA"/>
</dbReference>
<evidence type="ECO:0000313" key="6">
    <source>
        <dbReference type="Proteomes" id="UP000252357"/>
    </source>
</evidence>
<dbReference type="PANTHER" id="PTHR44757">
    <property type="entry name" value="DIGUANYLATE CYCLASE DGCP"/>
    <property type="match status" value="1"/>
</dbReference>
<dbReference type="PANTHER" id="PTHR44757:SF2">
    <property type="entry name" value="BIOFILM ARCHITECTURE MAINTENANCE PROTEIN MBAA"/>
    <property type="match status" value="1"/>
</dbReference>
<dbReference type="Gene3D" id="3.30.450.40">
    <property type="match status" value="1"/>
</dbReference>
<dbReference type="Gene3D" id="2.10.70.100">
    <property type="match status" value="1"/>
</dbReference>
<dbReference type="Proteomes" id="UP000252357">
    <property type="component" value="Unassembled WGS sequence"/>
</dbReference>
<evidence type="ECO:0000259" key="3">
    <source>
        <dbReference type="PROSITE" id="PS50883"/>
    </source>
</evidence>
<dbReference type="FunFam" id="3.30.70.270:FF:000001">
    <property type="entry name" value="Diguanylate cyclase domain protein"/>
    <property type="match status" value="1"/>
</dbReference>
<dbReference type="InterPro" id="IPR000160">
    <property type="entry name" value="GGDEF_dom"/>
</dbReference>
<dbReference type="InterPro" id="IPR003018">
    <property type="entry name" value="GAF"/>
</dbReference>
<organism evidence="5 6">
    <name type="scientific">Parvibium lacunae</name>
    <dbReference type="NCBI Taxonomy" id="1888893"/>
    <lineage>
        <taxon>Bacteria</taxon>
        <taxon>Pseudomonadati</taxon>
        <taxon>Pseudomonadota</taxon>
        <taxon>Betaproteobacteria</taxon>
        <taxon>Burkholderiales</taxon>
        <taxon>Alcaligenaceae</taxon>
        <taxon>Parvibium</taxon>
    </lineage>
</organism>
<dbReference type="Pfam" id="PF08447">
    <property type="entry name" value="PAS_3"/>
    <property type="match status" value="1"/>
</dbReference>
<feature type="domain" description="PAC" evidence="2">
    <location>
        <begin position="166"/>
        <end position="218"/>
    </location>
</feature>
<protein>
    <submittedName>
        <fullName evidence="5">EAL domain-containing protein</fullName>
    </submittedName>
</protein>
<dbReference type="SUPFAM" id="SSF55073">
    <property type="entry name" value="Nucleotide cyclase"/>
    <property type="match status" value="1"/>
</dbReference>
<gene>
    <name evidence="5" type="ORF">DU000_02740</name>
</gene>
<name>A0A368L7L2_9BURK</name>
<dbReference type="Pfam" id="PF13185">
    <property type="entry name" value="GAF_2"/>
    <property type="match status" value="1"/>
</dbReference>
<dbReference type="NCBIfam" id="TIGR00229">
    <property type="entry name" value="sensory_box"/>
    <property type="match status" value="2"/>
</dbReference>
<dbReference type="CDD" id="cd01948">
    <property type="entry name" value="EAL"/>
    <property type="match status" value="1"/>
</dbReference>
<keyword evidence="1" id="KW-1133">Transmembrane helix</keyword>
<evidence type="ECO:0000259" key="4">
    <source>
        <dbReference type="PROSITE" id="PS50887"/>
    </source>
</evidence>
<dbReference type="InterPro" id="IPR013655">
    <property type="entry name" value="PAS_fold_3"/>
</dbReference>
<accession>A0A368L7L2</accession>
<reference evidence="5 6" key="1">
    <citation type="journal article" date="2018" name="Int. J. Syst. Evol. Microbiol.">
        <title>Parvibium lacunae gen. nov., sp. nov., a new member of the family Alcaligenaceae isolated from a freshwater pond.</title>
        <authorList>
            <person name="Chen W.M."/>
            <person name="Xie P.B."/>
            <person name="Hsu M.Y."/>
            <person name="Sheu S.Y."/>
        </authorList>
    </citation>
    <scope>NUCLEOTIDE SEQUENCE [LARGE SCALE GENOMIC DNA]</scope>
    <source>
        <strain evidence="5 6">KMB9</strain>
    </source>
</reference>
<dbReference type="Pfam" id="PF00990">
    <property type="entry name" value="GGDEF"/>
    <property type="match status" value="1"/>
</dbReference>
<dbReference type="Pfam" id="PF13426">
    <property type="entry name" value="PAS_9"/>
    <property type="match status" value="1"/>
</dbReference>
<dbReference type="InterPro" id="IPR029016">
    <property type="entry name" value="GAF-like_dom_sf"/>
</dbReference>
<dbReference type="SMART" id="SM00086">
    <property type="entry name" value="PAC"/>
    <property type="match status" value="2"/>
</dbReference>
<dbReference type="InterPro" id="IPR043128">
    <property type="entry name" value="Rev_trsase/Diguanyl_cyclase"/>
</dbReference>
<feature type="domain" description="PAC" evidence="2">
    <location>
        <begin position="293"/>
        <end position="345"/>
    </location>
</feature>
<dbReference type="SUPFAM" id="SSF55781">
    <property type="entry name" value="GAF domain-like"/>
    <property type="match status" value="1"/>
</dbReference>
<dbReference type="RefSeq" id="WP_114401792.1">
    <property type="nucleotide sequence ID" value="NZ_QPGB01000001.1"/>
</dbReference>
<dbReference type="InterPro" id="IPR000700">
    <property type="entry name" value="PAS-assoc_C"/>
</dbReference>
<dbReference type="OrthoDB" id="9813903at2"/>
<dbReference type="SUPFAM" id="SSF141868">
    <property type="entry name" value="EAL domain-like"/>
    <property type="match status" value="1"/>
</dbReference>
<dbReference type="CDD" id="cd01949">
    <property type="entry name" value="GGDEF"/>
    <property type="match status" value="1"/>
</dbReference>
<feature type="transmembrane region" description="Helical" evidence="1">
    <location>
        <begin position="20"/>
        <end position="39"/>
    </location>
</feature>
<proteinExistence type="predicted"/>
<dbReference type="InterPro" id="IPR001610">
    <property type="entry name" value="PAC"/>
</dbReference>
<dbReference type="InterPro" id="IPR000014">
    <property type="entry name" value="PAS"/>
</dbReference>
<dbReference type="PROSITE" id="PS50887">
    <property type="entry name" value="GGDEF"/>
    <property type="match status" value="1"/>
</dbReference>
<dbReference type="PROSITE" id="PS50113">
    <property type="entry name" value="PAC"/>
    <property type="match status" value="2"/>
</dbReference>
<feature type="transmembrane region" description="Helical" evidence="1">
    <location>
        <begin position="51"/>
        <end position="73"/>
    </location>
</feature>
<feature type="domain" description="GGDEF" evidence="4">
    <location>
        <begin position="549"/>
        <end position="682"/>
    </location>
</feature>
<dbReference type="SUPFAM" id="SSF55785">
    <property type="entry name" value="PYP-like sensor domain (PAS domain)"/>
    <property type="match status" value="2"/>
</dbReference>
<keyword evidence="6" id="KW-1185">Reference proteome</keyword>
<dbReference type="AlphaFoldDB" id="A0A368L7L2"/>
<sequence>MPNPGSLNRPLPSQAWRGNLIATACIAVAWLWVCAFPFVAAFPAGATQSTWILLFGSIGIATITTLLGVRYLILSRRHEIRTLAIAELRFLRRQYEIAEGVVKLGSWIMNLQTQEIWWTRGTYDLYGYEPAAPIPSFKDFLLQVHPDDRALVRDARMGAVHEGKNFNVVYRFQRHDGQMIWVRSHGHCEKDQAGKTRRIQAVVRDITDSQHAFATIQDSEAKFKALADMGSDWYWETDQEHRFTWISSGARKTLGLMAETGIGKRRWDLPIFGVDETDWQRHRDILEARLAFEGFSFSIVNETGRVSHATVSGRPFFNHSGEFLGYRGVARDITEERSQEILLQIENGLAHSMHQELSPAQAVTNFIRVVCEQMGWAGGSRWYRQHGGGTVARAESFGNARYMQYLAYPDEVIAVESDTLQAEVWRTGKAHWVKNLSEHPGFTRADAARRLGFHSAFYIPIVDRQTVISVMVFLSTQNHEADQFIYQVAEVTSRSVAQYLQRRRAEERLLFASTHDALTNLPNRAMLIDLIEKRLAQIPAPSQTSEETNSFSVFFIDLDRYKNINDTLGHEAGDDALRQIARRLTQLLRTEDVVARVGGDEFVVVVPSVINDRAAEAVARRILREIELPLAWHDRTHSLSASIGVAIAPRDGRTAFSLIKNADTAMYRVKSTGRNGIQVFNAAIQAEREDFLRLETELDKAIEQDQLQLYYQPVIDIASGKIIAMEGLARWPHAEWGFVAPTRFIPVAEESNLIARLGDWSIRRACLDHLELRALGLGDIAVSVNLSAKQLNDPALSEHISRILRELQMPPEMLRLELTESAWMRDPERAILLMRRIQDLGVRLVIDDFGTGYSSLAYVKNLPVTTLKIDRAFITGLPQDSGNAAIVQSVITLCERLNLQVIAEGVETSEQLEALRGYQCHAAQGFFIGKPMPLESIQHLIRATLI</sequence>
<keyword evidence="1" id="KW-0472">Membrane</keyword>
<dbReference type="Gene3D" id="3.20.20.450">
    <property type="entry name" value="EAL domain"/>
    <property type="match status" value="1"/>
</dbReference>
<dbReference type="InterPro" id="IPR035919">
    <property type="entry name" value="EAL_sf"/>
</dbReference>
<dbReference type="InterPro" id="IPR052155">
    <property type="entry name" value="Biofilm_reg_signaling"/>
</dbReference>
<dbReference type="Gene3D" id="3.30.450.20">
    <property type="entry name" value="PAS domain"/>
    <property type="match status" value="2"/>
</dbReference>
<evidence type="ECO:0000313" key="5">
    <source>
        <dbReference type="EMBL" id="RCS59643.1"/>
    </source>
</evidence>
<dbReference type="PROSITE" id="PS50883">
    <property type="entry name" value="EAL"/>
    <property type="match status" value="1"/>
</dbReference>
<evidence type="ECO:0000259" key="2">
    <source>
        <dbReference type="PROSITE" id="PS50113"/>
    </source>
</evidence>
<dbReference type="InterPro" id="IPR001633">
    <property type="entry name" value="EAL_dom"/>
</dbReference>
<evidence type="ECO:0000256" key="1">
    <source>
        <dbReference type="SAM" id="Phobius"/>
    </source>
</evidence>
<keyword evidence="1" id="KW-0812">Transmembrane</keyword>
<feature type="domain" description="EAL" evidence="3">
    <location>
        <begin position="691"/>
        <end position="945"/>
    </location>
</feature>
<dbReference type="InterPro" id="IPR035965">
    <property type="entry name" value="PAS-like_dom_sf"/>
</dbReference>
<dbReference type="GO" id="GO:0003824">
    <property type="term" value="F:catalytic activity"/>
    <property type="evidence" value="ECO:0007669"/>
    <property type="project" value="UniProtKB-ARBA"/>
</dbReference>
<dbReference type="SMART" id="SM00267">
    <property type="entry name" value="GGDEF"/>
    <property type="match status" value="1"/>
</dbReference>
<dbReference type="Gene3D" id="3.30.70.270">
    <property type="match status" value="1"/>
</dbReference>
<dbReference type="SMART" id="SM00052">
    <property type="entry name" value="EAL"/>
    <property type="match status" value="1"/>
</dbReference>
<dbReference type="Pfam" id="PF00563">
    <property type="entry name" value="EAL"/>
    <property type="match status" value="1"/>
</dbReference>
<comment type="caution">
    <text evidence="5">The sequence shown here is derived from an EMBL/GenBank/DDBJ whole genome shotgun (WGS) entry which is preliminary data.</text>
</comment>
<dbReference type="CDD" id="cd00130">
    <property type="entry name" value="PAS"/>
    <property type="match status" value="2"/>
</dbReference>
<dbReference type="NCBIfam" id="TIGR00254">
    <property type="entry name" value="GGDEF"/>
    <property type="match status" value="1"/>
</dbReference>